<organism evidence="10 11">
    <name type="scientific">Roseibium aggregatum</name>
    <dbReference type="NCBI Taxonomy" id="187304"/>
    <lineage>
        <taxon>Bacteria</taxon>
        <taxon>Pseudomonadati</taxon>
        <taxon>Pseudomonadota</taxon>
        <taxon>Alphaproteobacteria</taxon>
        <taxon>Hyphomicrobiales</taxon>
        <taxon>Stappiaceae</taxon>
        <taxon>Roseibium</taxon>
    </lineage>
</organism>
<dbReference type="SUPFAM" id="SSF140490">
    <property type="entry name" value="Nqo1C-terminal domain-like"/>
    <property type="match status" value="1"/>
</dbReference>
<dbReference type="Proteomes" id="UP000048926">
    <property type="component" value="Unassembled WGS sequence"/>
</dbReference>
<dbReference type="CDD" id="cd03064">
    <property type="entry name" value="TRX_Fd_NuoE"/>
    <property type="match status" value="1"/>
</dbReference>
<accession>A0A0M6Y364</accession>
<dbReference type="InterPro" id="IPR037207">
    <property type="entry name" value="Nuop51_4Fe4S-bd_sf"/>
</dbReference>
<keyword evidence="7" id="KW-0408">Iron</keyword>
<protein>
    <submittedName>
        <fullName evidence="10">NAD-reducing hydrogenase HoxS subunit alpha</fullName>
        <ecNumber evidence="10">1.12.1.2</ecNumber>
    </submittedName>
</protein>
<dbReference type="GO" id="GO:0051539">
    <property type="term" value="F:4 iron, 4 sulfur cluster binding"/>
    <property type="evidence" value="ECO:0007669"/>
    <property type="project" value="UniProtKB-KW"/>
</dbReference>
<dbReference type="InterPro" id="IPR036249">
    <property type="entry name" value="Thioredoxin-like_sf"/>
</dbReference>
<keyword evidence="5" id="KW-0004">4Fe-4S</keyword>
<keyword evidence="10" id="KW-0371">Homeobox</keyword>
<comment type="function">
    <text evidence="3">NDH-1 shuttles electrons from NADH, via FMN and iron-sulfur (Fe-S) centers, to quinones in the respiratory chain. The immediate electron acceptor for the enzyme in this species is believed to be ubiquinone. Couples the redox reaction to proton translocation (for every two electrons transferred, four hydrogen ions are translocated across the cytoplasmic membrane), and thus conserves the redox energy in a proton gradient.</text>
</comment>
<proteinExistence type="inferred from homology"/>
<sequence>MDNGHKTGNGVSTAICGTAPVPAEEIEAICAQFGNDKHRMLDILREVQDRYRCIAPATMDHVAAATGLTRIEVEGVASFYSFLSLAPKGRVTIRLCDDIVDRFSGVSEVACVFEEELGLKIGETSNDGAFSLEYTPCIGMCDQAPAAMVNDIVLTKLTPETARSAAQALKAGRSPEQLISERFEALTPSERALHMVDNNIRHAGEVLLGPVPEDAGLAKAATITPTQIISAIEESGLRGCGGAGFTTGRKWRFAASERAEKHFVICNADEGEPGTFKDRVLLTERPHLLIEGMTIAARAVGAREGILYLRGEYVYLRELLLQVLEERRRRGLLGKDILGVKGFDFDIRLQLGAGAYICGEEGALISSCEGLPGEPKTRPPFPVNRGYLGYPTVVNNVETFCHAARILDKGAAWFNAMGMEGSHGTKLFSVCGDCLNPGIYELPYGHTVRELLAMVGGEDAAAVQVGGPSGTMIARDSFHRKLTFDDLATGGAIIVFNGERNVLEIVEYYMSFFVHESCGYCTPCRVGNVFLQKAIQKFRKGLANPEDIDYLKDLSGTIIETSRCGLGMTSPNPVLTTLKNFPLVYSAVIKPSKDGIRDTFDIQSAIDGARKIAKRRSYIFDKDFTQ</sequence>
<keyword evidence="10" id="KW-0560">Oxidoreductase</keyword>
<dbReference type="InterPro" id="IPR041921">
    <property type="entry name" value="NuoE_N"/>
</dbReference>
<dbReference type="PANTHER" id="PTHR43578">
    <property type="entry name" value="NADH-QUINONE OXIDOREDUCTASE SUBUNIT F"/>
    <property type="match status" value="1"/>
</dbReference>
<evidence type="ECO:0000256" key="8">
    <source>
        <dbReference type="ARBA" id="ARBA00023014"/>
    </source>
</evidence>
<evidence type="ECO:0000313" key="10">
    <source>
        <dbReference type="EMBL" id="CTQ43993.1"/>
    </source>
</evidence>
<evidence type="ECO:0000256" key="7">
    <source>
        <dbReference type="ARBA" id="ARBA00023004"/>
    </source>
</evidence>
<dbReference type="InterPro" id="IPR019575">
    <property type="entry name" value="Nuop51_4Fe4S-bd"/>
</dbReference>
<dbReference type="InterPro" id="IPR037225">
    <property type="entry name" value="Nuo51_FMN-bd_sf"/>
</dbReference>
<dbReference type="SMART" id="SM00928">
    <property type="entry name" value="NADH_4Fe-4S"/>
    <property type="match status" value="1"/>
</dbReference>
<dbReference type="Gene3D" id="1.20.1440.230">
    <property type="entry name" value="NADH-ubiquinone oxidoreductase 51kDa subunit, iron-sulphur binding domain"/>
    <property type="match status" value="1"/>
</dbReference>
<evidence type="ECO:0000256" key="1">
    <source>
        <dbReference type="ARBA" id="ARBA00001917"/>
    </source>
</evidence>
<dbReference type="Pfam" id="PF01257">
    <property type="entry name" value="2Fe-2S_thioredx"/>
    <property type="match status" value="1"/>
</dbReference>
<dbReference type="InterPro" id="IPR011538">
    <property type="entry name" value="Nuo51_FMN-bd"/>
</dbReference>
<keyword evidence="11" id="KW-1185">Reference proteome</keyword>
<comment type="cofactor">
    <cofactor evidence="1">
        <name>FMN</name>
        <dbReference type="ChEBI" id="CHEBI:58210"/>
    </cofactor>
</comment>
<dbReference type="SUPFAM" id="SSF52833">
    <property type="entry name" value="Thioredoxin-like"/>
    <property type="match status" value="1"/>
</dbReference>
<dbReference type="AlphaFoldDB" id="A0A0M6Y364"/>
<dbReference type="GO" id="GO:0046872">
    <property type="term" value="F:metal ion binding"/>
    <property type="evidence" value="ECO:0007669"/>
    <property type="project" value="UniProtKB-KW"/>
</dbReference>
<evidence type="ECO:0000313" key="11">
    <source>
        <dbReference type="Proteomes" id="UP000048926"/>
    </source>
</evidence>
<evidence type="ECO:0000256" key="4">
    <source>
        <dbReference type="ARBA" id="ARBA00007523"/>
    </source>
</evidence>
<evidence type="ECO:0000256" key="2">
    <source>
        <dbReference type="ARBA" id="ARBA00001966"/>
    </source>
</evidence>
<evidence type="ECO:0000259" key="9">
    <source>
        <dbReference type="SMART" id="SM00928"/>
    </source>
</evidence>
<dbReference type="OrthoDB" id="9761899at2"/>
<dbReference type="GO" id="GO:0047985">
    <property type="term" value="F:hydrogen dehydrogenase activity"/>
    <property type="evidence" value="ECO:0007669"/>
    <property type="project" value="UniProtKB-EC"/>
</dbReference>
<dbReference type="STRING" id="187304.B0E33_17305"/>
<dbReference type="PANTHER" id="PTHR43578:SF3">
    <property type="entry name" value="NADH-QUINONE OXIDOREDUCTASE SUBUNIT F"/>
    <property type="match status" value="1"/>
</dbReference>
<keyword evidence="8" id="KW-0411">Iron-sulfur</keyword>
<dbReference type="InterPro" id="IPR042128">
    <property type="entry name" value="NuoE_dom"/>
</dbReference>
<dbReference type="Gene3D" id="3.40.50.11540">
    <property type="entry name" value="NADH-ubiquinone oxidoreductase 51kDa subunit"/>
    <property type="match status" value="1"/>
</dbReference>
<dbReference type="SUPFAM" id="SSF142019">
    <property type="entry name" value="Nqo1 FMN-binding domain-like"/>
    <property type="match status" value="1"/>
</dbReference>
<dbReference type="EC" id="1.12.1.2" evidence="10"/>
<dbReference type="InterPro" id="IPR001949">
    <property type="entry name" value="NADH-UbQ_OxRdtase_51kDa_CS"/>
</dbReference>
<dbReference type="GO" id="GO:0010181">
    <property type="term" value="F:FMN binding"/>
    <property type="evidence" value="ECO:0007669"/>
    <property type="project" value="InterPro"/>
</dbReference>
<comment type="cofactor">
    <cofactor evidence="2">
        <name>[4Fe-4S] cluster</name>
        <dbReference type="ChEBI" id="CHEBI:49883"/>
    </cofactor>
</comment>
<feature type="domain" description="NADH-ubiquinone oxidoreductase 51kDa subunit iron-sulphur binding" evidence="9">
    <location>
        <begin position="503"/>
        <end position="548"/>
    </location>
</feature>
<evidence type="ECO:0000256" key="5">
    <source>
        <dbReference type="ARBA" id="ARBA00022485"/>
    </source>
</evidence>
<reference evidence="11" key="1">
    <citation type="submission" date="2015-07" db="EMBL/GenBank/DDBJ databases">
        <authorList>
            <person name="Rodrigo-Torres Lidia"/>
            <person name="Arahal R.David."/>
        </authorList>
    </citation>
    <scope>NUCLEOTIDE SEQUENCE [LARGE SCALE GENOMIC DNA]</scope>
    <source>
        <strain evidence="11">CECT 4801</strain>
    </source>
</reference>
<dbReference type="Gene3D" id="1.10.10.1590">
    <property type="entry name" value="NADH-quinone oxidoreductase subunit E"/>
    <property type="match status" value="1"/>
</dbReference>
<comment type="similarity">
    <text evidence="4">Belongs to the complex I 51 kDa subunit family.</text>
</comment>
<dbReference type="GO" id="GO:0008137">
    <property type="term" value="F:NADH dehydrogenase (ubiquinone) activity"/>
    <property type="evidence" value="ECO:0007669"/>
    <property type="project" value="InterPro"/>
</dbReference>
<dbReference type="GO" id="GO:0003677">
    <property type="term" value="F:DNA binding"/>
    <property type="evidence" value="ECO:0007669"/>
    <property type="project" value="UniProtKB-KW"/>
</dbReference>
<name>A0A0M6Y364_9HYPH</name>
<dbReference type="Pfam" id="PF01512">
    <property type="entry name" value="Complex1_51K"/>
    <property type="match status" value="1"/>
</dbReference>
<dbReference type="RefSeq" id="WP_055656292.1">
    <property type="nucleotide sequence ID" value="NZ_CP045627.1"/>
</dbReference>
<dbReference type="Gene3D" id="3.10.20.600">
    <property type="match status" value="1"/>
</dbReference>
<evidence type="ECO:0000256" key="6">
    <source>
        <dbReference type="ARBA" id="ARBA00022723"/>
    </source>
</evidence>
<dbReference type="Pfam" id="PF10589">
    <property type="entry name" value="NADH_4Fe-4S"/>
    <property type="match status" value="1"/>
</dbReference>
<dbReference type="PROSITE" id="PS00645">
    <property type="entry name" value="COMPLEX1_51K_2"/>
    <property type="match status" value="1"/>
</dbReference>
<dbReference type="FunFam" id="3.40.50.11540:FF:000001">
    <property type="entry name" value="NADH dehydrogenase [ubiquinone] flavoprotein 1, mitochondrial"/>
    <property type="match status" value="1"/>
</dbReference>
<dbReference type="SUPFAM" id="SSF142984">
    <property type="entry name" value="Nqo1 middle domain-like"/>
    <property type="match status" value="1"/>
</dbReference>
<evidence type="ECO:0000256" key="3">
    <source>
        <dbReference type="ARBA" id="ARBA00002378"/>
    </source>
</evidence>
<gene>
    <name evidence="10" type="primary">hoxF</name>
    <name evidence="10" type="ORF">LAL4801_02435</name>
</gene>
<keyword evidence="6" id="KW-0479">Metal-binding</keyword>
<dbReference type="EMBL" id="CXST01000001">
    <property type="protein sequence ID" value="CTQ43993.1"/>
    <property type="molecule type" value="Genomic_DNA"/>
</dbReference>
<dbReference type="Gene3D" id="3.40.30.10">
    <property type="entry name" value="Glutaredoxin"/>
    <property type="match status" value="1"/>
</dbReference>